<evidence type="ECO:0000256" key="1">
    <source>
        <dbReference type="SAM" id="MobiDB-lite"/>
    </source>
</evidence>
<sequence>MRASELEPHRAPPLMLTTELTKCFSKNKNCKGQITPMDWNNVISKTLMRHNEELKNASKNFNLSMKIQTNVMQHIGDVIVRENKVKVYWDENKLDIKEKKQQDDTEEIENNHVMLEDNNKNLPYALRELMNRDSELQTRCAASVKEIRMIYEDNKTAEILLPRMDNSEWWTMVCMVSGVGIVMFLIGILAVYVVYTNIRGPRSPNSKDHLHRDTSLRRMSSERKLSTTVMNRNQRVSRAPQRTDSERSTISEKSV</sequence>
<protein>
    <submittedName>
        <fullName evidence="3">Uncharacterized protein</fullName>
    </submittedName>
</protein>
<reference evidence="3" key="2">
    <citation type="submission" date="2018-07" db="EMBL/GenBank/DDBJ databases">
        <authorList>
            <person name="Mckenzie S.K."/>
            <person name="Kronauer D.J.C."/>
        </authorList>
    </citation>
    <scope>NUCLEOTIDE SEQUENCE</scope>
    <source>
        <strain evidence="3">Clonal line C1</strain>
    </source>
</reference>
<feature type="compositionally biased region" description="Basic and acidic residues" evidence="1">
    <location>
        <begin position="205"/>
        <end position="225"/>
    </location>
</feature>
<proteinExistence type="predicted"/>
<accession>A0A3L8E1T7</accession>
<evidence type="ECO:0000256" key="2">
    <source>
        <dbReference type="SAM" id="Phobius"/>
    </source>
</evidence>
<name>A0A3L8E1T7_OOCBI</name>
<dbReference type="Proteomes" id="UP000279307">
    <property type="component" value="Chromosome 1"/>
</dbReference>
<organism evidence="3">
    <name type="scientific">Ooceraea biroi</name>
    <name type="common">Clonal raider ant</name>
    <name type="synonym">Cerapachys biroi</name>
    <dbReference type="NCBI Taxonomy" id="2015173"/>
    <lineage>
        <taxon>Eukaryota</taxon>
        <taxon>Metazoa</taxon>
        <taxon>Ecdysozoa</taxon>
        <taxon>Arthropoda</taxon>
        <taxon>Hexapoda</taxon>
        <taxon>Insecta</taxon>
        <taxon>Pterygota</taxon>
        <taxon>Neoptera</taxon>
        <taxon>Endopterygota</taxon>
        <taxon>Hymenoptera</taxon>
        <taxon>Apocrita</taxon>
        <taxon>Aculeata</taxon>
        <taxon>Formicoidea</taxon>
        <taxon>Formicidae</taxon>
        <taxon>Dorylinae</taxon>
        <taxon>Ooceraea</taxon>
    </lineage>
</organism>
<comment type="caution">
    <text evidence="3">The sequence shown here is derived from an EMBL/GenBank/DDBJ whole genome shotgun (WGS) entry which is preliminary data.</text>
</comment>
<keyword evidence="2" id="KW-1133">Transmembrane helix</keyword>
<evidence type="ECO:0000313" key="3">
    <source>
        <dbReference type="EMBL" id="RLU26691.1"/>
    </source>
</evidence>
<dbReference type="EMBL" id="QOIP01000001">
    <property type="protein sequence ID" value="RLU26691.1"/>
    <property type="molecule type" value="Genomic_DNA"/>
</dbReference>
<feature type="region of interest" description="Disordered" evidence="1">
    <location>
        <begin position="202"/>
        <end position="255"/>
    </location>
</feature>
<feature type="compositionally biased region" description="Polar residues" evidence="1">
    <location>
        <begin position="226"/>
        <end position="240"/>
    </location>
</feature>
<keyword evidence="2" id="KW-0812">Transmembrane</keyword>
<feature type="compositionally biased region" description="Basic and acidic residues" evidence="1">
    <location>
        <begin position="241"/>
        <end position="255"/>
    </location>
</feature>
<reference evidence="3" key="1">
    <citation type="journal article" date="2018" name="Genome Res.">
        <title>The genomic architecture and molecular evolution of ant odorant receptors.</title>
        <authorList>
            <person name="McKenzie S.K."/>
            <person name="Kronauer D.J.C."/>
        </authorList>
    </citation>
    <scope>NUCLEOTIDE SEQUENCE [LARGE SCALE GENOMIC DNA]</scope>
    <source>
        <strain evidence="3">Clonal line C1</strain>
    </source>
</reference>
<dbReference type="AlphaFoldDB" id="A0A3L8E1T7"/>
<gene>
    <name evidence="3" type="ORF">DMN91_000488</name>
</gene>
<feature type="transmembrane region" description="Helical" evidence="2">
    <location>
        <begin position="169"/>
        <end position="195"/>
    </location>
</feature>
<dbReference type="OrthoDB" id="6586065at2759"/>
<keyword evidence="2" id="KW-0472">Membrane</keyword>